<feature type="region of interest" description="Disordered" evidence="2">
    <location>
        <begin position="174"/>
        <end position="195"/>
    </location>
</feature>
<evidence type="ECO:0000313" key="3">
    <source>
        <dbReference type="EMBL" id="CAD8778407.1"/>
    </source>
</evidence>
<keyword evidence="1" id="KW-0175">Coiled coil</keyword>
<organism evidence="3">
    <name type="scientific">Hemiselmis tepida</name>
    <dbReference type="NCBI Taxonomy" id="464990"/>
    <lineage>
        <taxon>Eukaryota</taxon>
        <taxon>Cryptophyceae</taxon>
        <taxon>Cryptomonadales</taxon>
        <taxon>Hemiselmidaceae</taxon>
        <taxon>Hemiselmis</taxon>
    </lineage>
</organism>
<evidence type="ECO:0000256" key="2">
    <source>
        <dbReference type="SAM" id="MobiDB-lite"/>
    </source>
</evidence>
<evidence type="ECO:0000256" key="1">
    <source>
        <dbReference type="SAM" id="Coils"/>
    </source>
</evidence>
<sequence length="724" mass="83542">MTMDQLRAMVVGEVGTFVSMAFERPDEASDEVSTYEVSLMRGNAEYFAQLKAKNTMQEEVERLRRQLGLSEEELERLRKALRMAEGQGGRDKEALDRLRGLLRSAEEQLRTVQLTLNQEMMERRTMETRIASIQAQTDQEQIDLERLRNLLNQADEKLAAANLSLEVTRRQKNEQDALYREEQTKRQSSEAREKQFVQQMEERMEQDRKYREEQEQQLLALEEERRNFERLLREEQGATDAEKRRREAIEMRTDKAEHQRSTISQDNDRLLHMLKEAEDARATIEQARTETEQKNKKIEDEMQQIEEQGTARQTYIDELKAKLEQERARWEALLRTEQDGRKADNTRYKAREEQLLSEINQFNAGMRAHKEESEDKRRKLETNVMRLEQESKSVEAALKAEESLAEALRERLGVLAEQLSKTEDEVAQSRHDKSASQARVQQFETEKLRTLERERAMDAELQKLRDAEQEKIDAVEQMKRKLHDERMDRERQLHEDKAQARDAIAAKQEAEHVLRRAQDEGQRMVDNERRRLEREQRFRKTHEEHVTKLSAALTASGDLSRALGGLSVPTAEYQRYLDEGHVFPDTAPRLARDPASRVESPPPQEYSPNVVVVNGGSVPPQQVPGAQYSAPVTFYQGGHSQPQFYTSGGGQQVVGYQSMGRLSPQPGGGSYPMQQLSPGGGSSHTAYLLQQAGRPSMSHSYDAAAYEQRQRYAAVPQQEKTDVA</sequence>
<feature type="coiled-coil region" evidence="1">
    <location>
        <begin position="457"/>
        <end position="520"/>
    </location>
</feature>
<dbReference type="EMBL" id="HBFN01001882">
    <property type="protein sequence ID" value="CAD8778407.1"/>
    <property type="molecule type" value="Transcribed_RNA"/>
</dbReference>
<gene>
    <name evidence="3" type="ORF">HTEP1355_LOCUS1160</name>
</gene>
<feature type="region of interest" description="Disordered" evidence="2">
    <location>
        <begin position="584"/>
        <end position="607"/>
    </location>
</feature>
<name>A0A7S0V2C2_9CRYP</name>
<protein>
    <submittedName>
        <fullName evidence="3">Uncharacterized protein</fullName>
    </submittedName>
</protein>
<dbReference type="AlphaFoldDB" id="A0A7S0V2C2"/>
<accession>A0A7S0V2C2</accession>
<feature type="region of interest" description="Disordered" evidence="2">
    <location>
        <begin position="655"/>
        <end position="703"/>
    </location>
</feature>
<proteinExistence type="predicted"/>
<reference evidence="3" key="1">
    <citation type="submission" date="2021-01" db="EMBL/GenBank/DDBJ databases">
        <authorList>
            <person name="Corre E."/>
            <person name="Pelletier E."/>
            <person name="Niang G."/>
            <person name="Scheremetjew M."/>
            <person name="Finn R."/>
            <person name="Kale V."/>
            <person name="Holt S."/>
            <person name="Cochrane G."/>
            <person name="Meng A."/>
            <person name="Brown T."/>
            <person name="Cohen L."/>
        </authorList>
    </citation>
    <scope>NUCLEOTIDE SEQUENCE</scope>
    <source>
        <strain evidence="3">CCMP443</strain>
    </source>
</reference>
<feature type="coiled-coil region" evidence="1">
    <location>
        <begin position="267"/>
        <end position="425"/>
    </location>
</feature>
<feature type="coiled-coil region" evidence="1">
    <location>
        <begin position="53"/>
        <end position="171"/>
    </location>
</feature>
<feature type="coiled-coil region" evidence="1">
    <location>
        <begin position="197"/>
        <end position="241"/>
    </location>
</feature>